<keyword evidence="2" id="KW-0677">Repeat</keyword>
<accession>A0A0N1I2F2</accession>
<comment type="caution">
    <text evidence="9">The sequence shown here is derived from an EMBL/GenBank/DDBJ whole genome shotgun (WGS) entry which is preliminary data.</text>
</comment>
<feature type="region of interest" description="Disordered" evidence="7">
    <location>
        <begin position="441"/>
        <end position="470"/>
    </location>
</feature>
<sequence length="738" mass="82533">MATYKPPQLSVHPPVVERLRIAVRERPASDIEVASTQVMLRADQDKLIAFAPNASDGLMYDFDYFYPQTARQEDVFRTIGLEMVDLVMGGLSANCIAVGFAETGKTHTLFGSADEPSLIRETVRELFFRLEELADKQEYTVGFSYWEMNCNAVHDNLSDLPTTASTAYGDADASGKGEASSDHAVYRDVLGHLYLSNLREAPVSNYDEFEALLNEGNKRRIQRGYARQFRWHGFVQLFLTTVDKQAGEQCVLRRLTFVHTKGPERVGANRAPKPILRQGSLINVSSTLLGAAVIHSLEYRSKRAARCHTQAQLHDLIQRSESFFMECCYTQVMSQLMCGHEASFVLGCVDPLSYRETIDTLENLQLFRQLDAACIPMVMPSERGRLLRQLRAMEAAVGGEEVLQSIYNEANGRPRTEQEEALLALRGRVEGWEQTDARLLRHGATPTTLDSHSRGSPKVRKGEDSNGRSTRTIVYLNPAKTATYEGQWKDNLFDGFGEHVQSNFKYHGFFCAGKREGQGTLFMRESKDSPYRRVYEGEWLAGCRDGRGTQWQPDGEVYEGDFAADERHGCGKLYCTNGDIVEGSFRHNKCEGWAVLRQAGGDWFEGYWLNGEREGPGAWHYVSRQRCLRGEWHHNKAVMGTMEDDTDKMDDSTGAFIPRLGLLDSDGVLANEKEKLMEKRRFEFAAAGKTWVDYAAMNSNSGSSSGICPSSAAVHSEPEGVATAATTTSNAVYGLEIE</sequence>
<dbReference type="GO" id="GO:0003777">
    <property type="term" value="F:microtubule motor activity"/>
    <property type="evidence" value="ECO:0007669"/>
    <property type="project" value="InterPro"/>
</dbReference>
<dbReference type="InterPro" id="IPR052472">
    <property type="entry name" value="MORN3"/>
</dbReference>
<dbReference type="Gene3D" id="3.40.850.10">
    <property type="entry name" value="Kinesin motor domain"/>
    <property type="match status" value="1"/>
</dbReference>
<dbReference type="AlphaFoldDB" id="A0A0N1I2F2"/>
<keyword evidence="10" id="KW-1185">Reference proteome</keyword>
<dbReference type="InterPro" id="IPR003409">
    <property type="entry name" value="MORN"/>
</dbReference>
<dbReference type="GO" id="GO:0008017">
    <property type="term" value="F:microtubule binding"/>
    <property type="evidence" value="ECO:0007669"/>
    <property type="project" value="InterPro"/>
</dbReference>
<dbReference type="SMART" id="SM00129">
    <property type="entry name" value="KISc"/>
    <property type="match status" value="1"/>
</dbReference>
<dbReference type="PROSITE" id="PS50067">
    <property type="entry name" value="KINESIN_MOTOR_2"/>
    <property type="match status" value="1"/>
</dbReference>
<protein>
    <recommendedName>
        <fullName evidence="4">MORN repeat-containing protein 3</fullName>
    </recommendedName>
</protein>
<comment type="function">
    <text evidence="5">Assembles a suppression complex (suppresome) by tethering SIRT1 and MDM2 to regulate composite modifications of p53/TP53. Confers both deacetylation-mediated functional inactivation, by SIRT1, and ubiquitination-dependent degradation, by MDM2, of p53/TP53, promoting a proliferative and cell survival behaviors. May play a role in the regulation of spermatogenesis.</text>
</comment>
<evidence type="ECO:0000256" key="2">
    <source>
        <dbReference type="ARBA" id="ARBA00022737"/>
    </source>
</evidence>
<dbReference type="OMA" id="PMATSEH"/>
<evidence type="ECO:0000256" key="7">
    <source>
        <dbReference type="SAM" id="MobiDB-lite"/>
    </source>
</evidence>
<evidence type="ECO:0000259" key="8">
    <source>
        <dbReference type="PROSITE" id="PS50067"/>
    </source>
</evidence>
<dbReference type="GO" id="GO:0001669">
    <property type="term" value="C:acrosomal vesicle"/>
    <property type="evidence" value="ECO:0007669"/>
    <property type="project" value="UniProtKB-SubCell"/>
</dbReference>
<proteinExistence type="inferred from homology"/>
<evidence type="ECO:0000256" key="5">
    <source>
        <dbReference type="ARBA" id="ARBA00045851"/>
    </source>
</evidence>
<dbReference type="VEuPathDB" id="TriTrypDB:Lsey_0020_0040"/>
<evidence type="ECO:0000256" key="1">
    <source>
        <dbReference type="ARBA" id="ARBA00004218"/>
    </source>
</evidence>
<evidence type="ECO:0000256" key="4">
    <source>
        <dbReference type="ARBA" id="ARBA00039854"/>
    </source>
</evidence>
<comment type="similarity">
    <text evidence="6">Belongs to the TRAFAC class myosin-kinesin ATPase superfamily. Kinesin family.</text>
</comment>
<keyword evidence="3" id="KW-0968">Cytoplasmic vesicle</keyword>
<keyword evidence="6" id="KW-0067">ATP-binding</keyword>
<feature type="domain" description="Kinesin motor" evidence="8">
    <location>
        <begin position="18"/>
        <end position="220"/>
    </location>
</feature>
<dbReference type="PANTHER" id="PTHR46511:SF1">
    <property type="entry name" value="MORN REPEAT-CONTAINING PROTEIN 3"/>
    <property type="match status" value="1"/>
</dbReference>
<reference evidence="9 10" key="1">
    <citation type="journal article" date="2015" name="PLoS Pathog.">
        <title>Leptomonas seymouri: Adaptations to the Dixenous Life Cycle Analyzed by Genome Sequencing, Transcriptome Profiling and Co-infection with Leishmania donovani.</title>
        <authorList>
            <person name="Kraeva N."/>
            <person name="Butenko A."/>
            <person name="Hlavacova J."/>
            <person name="Kostygov A."/>
            <person name="Myskova J."/>
            <person name="Grybchuk D."/>
            <person name="Lestinova T."/>
            <person name="Votypka J."/>
            <person name="Volf P."/>
            <person name="Opperdoes F."/>
            <person name="Flegontov P."/>
            <person name="Lukes J."/>
            <person name="Yurchenko V."/>
        </authorList>
    </citation>
    <scope>NUCLEOTIDE SEQUENCE [LARGE SCALE GENOMIC DNA]</scope>
    <source>
        <strain evidence="9 10">ATCC 30220</strain>
    </source>
</reference>
<evidence type="ECO:0000256" key="6">
    <source>
        <dbReference type="PROSITE-ProRule" id="PRU00283"/>
    </source>
</evidence>
<gene>
    <name evidence="9" type="ORF">ABL78_1255</name>
</gene>
<dbReference type="Pfam" id="PF00225">
    <property type="entry name" value="Kinesin"/>
    <property type="match status" value="1"/>
</dbReference>
<keyword evidence="6" id="KW-0505">Motor protein</keyword>
<dbReference type="Proteomes" id="UP000038009">
    <property type="component" value="Unassembled WGS sequence"/>
</dbReference>
<evidence type="ECO:0000313" key="9">
    <source>
        <dbReference type="EMBL" id="KPI89590.1"/>
    </source>
</evidence>
<dbReference type="SUPFAM" id="SSF82185">
    <property type="entry name" value="Histone H3 K4-specific methyltransferase SET7/9 N-terminal domain"/>
    <property type="match status" value="2"/>
</dbReference>
<dbReference type="InterPro" id="IPR001752">
    <property type="entry name" value="Kinesin_motor_dom"/>
</dbReference>
<dbReference type="Gene3D" id="2.20.110.10">
    <property type="entry name" value="Histone H3 K4-specific methyltransferase SET7/9 N-terminal domain"/>
    <property type="match status" value="2"/>
</dbReference>
<dbReference type="SUPFAM" id="SSF52540">
    <property type="entry name" value="P-loop containing nucleoside triphosphate hydrolases"/>
    <property type="match status" value="1"/>
</dbReference>
<feature type="binding site" evidence="6">
    <location>
        <begin position="99"/>
        <end position="106"/>
    </location>
    <ligand>
        <name>ATP</name>
        <dbReference type="ChEBI" id="CHEBI:30616"/>
    </ligand>
</feature>
<dbReference type="InterPro" id="IPR027417">
    <property type="entry name" value="P-loop_NTPase"/>
</dbReference>
<dbReference type="InterPro" id="IPR036961">
    <property type="entry name" value="Kinesin_motor_dom_sf"/>
</dbReference>
<keyword evidence="6" id="KW-0547">Nucleotide-binding</keyword>
<organism evidence="9 10">
    <name type="scientific">Leptomonas seymouri</name>
    <dbReference type="NCBI Taxonomy" id="5684"/>
    <lineage>
        <taxon>Eukaryota</taxon>
        <taxon>Discoba</taxon>
        <taxon>Euglenozoa</taxon>
        <taxon>Kinetoplastea</taxon>
        <taxon>Metakinetoplastina</taxon>
        <taxon>Trypanosomatida</taxon>
        <taxon>Trypanosomatidae</taxon>
        <taxon>Leishmaniinae</taxon>
        <taxon>Leptomonas</taxon>
    </lineage>
</organism>
<name>A0A0N1I2F2_LEPSE</name>
<dbReference type="GO" id="GO:0005524">
    <property type="term" value="F:ATP binding"/>
    <property type="evidence" value="ECO:0007669"/>
    <property type="project" value="UniProtKB-UniRule"/>
</dbReference>
<evidence type="ECO:0000313" key="10">
    <source>
        <dbReference type="Proteomes" id="UP000038009"/>
    </source>
</evidence>
<dbReference type="SMART" id="SM00698">
    <property type="entry name" value="MORN"/>
    <property type="match status" value="4"/>
</dbReference>
<dbReference type="EMBL" id="LJSK01000020">
    <property type="protein sequence ID" value="KPI89590.1"/>
    <property type="molecule type" value="Genomic_DNA"/>
</dbReference>
<evidence type="ECO:0000256" key="3">
    <source>
        <dbReference type="ARBA" id="ARBA00023329"/>
    </source>
</evidence>
<dbReference type="Pfam" id="PF02493">
    <property type="entry name" value="MORN"/>
    <property type="match status" value="4"/>
</dbReference>
<dbReference type="PANTHER" id="PTHR46511">
    <property type="entry name" value="MORN REPEAT-CONTAINING PROTEIN 3"/>
    <property type="match status" value="1"/>
</dbReference>
<dbReference type="OrthoDB" id="270720at2759"/>
<dbReference type="GO" id="GO:0007018">
    <property type="term" value="P:microtubule-based movement"/>
    <property type="evidence" value="ECO:0007669"/>
    <property type="project" value="InterPro"/>
</dbReference>
<comment type="subcellular location">
    <subcellularLocation>
        <location evidence="1">Cytoplasmic vesicle</location>
        <location evidence="1">Secretory vesicle</location>
        <location evidence="1">Acrosome</location>
    </subcellularLocation>
</comment>